<feature type="transmembrane region" description="Helical" evidence="6">
    <location>
        <begin position="134"/>
        <end position="152"/>
    </location>
</feature>
<evidence type="ECO:0000259" key="7">
    <source>
        <dbReference type="PROSITE" id="PS50850"/>
    </source>
</evidence>
<dbReference type="PROSITE" id="PS50850">
    <property type="entry name" value="MFS"/>
    <property type="match status" value="1"/>
</dbReference>
<dbReference type="Proteomes" id="UP000045706">
    <property type="component" value="Unassembled WGS sequence"/>
</dbReference>
<evidence type="ECO:0000313" key="11">
    <source>
        <dbReference type="Proteomes" id="UP000045706"/>
    </source>
</evidence>
<feature type="transmembrane region" description="Helical" evidence="6">
    <location>
        <begin position="319"/>
        <end position="341"/>
    </location>
</feature>
<dbReference type="InterPro" id="IPR036259">
    <property type="entry name" value="MFS_trans_sf"/>
</dbReference>
<evidence type="ECO:0000256" key="1">
    <source>
        <dbReference type="ARBA" id="ARBA00004141"/>
    </source>
</evidence>
<keyword evidence="10" id="KW-1185">Reference proteome</keyword>
<evidence type="ECO:0000313" key="8">
    <source>
        <dbReference type="EMBL" id="CRK21749.1"/>
    </source>
</evidence>
<dbReference type="EMBL" id="CVQI01016668">
    <property type="protein sequence ID" value="CRK24669.1"/>
    <property type="molecule type" value="Genomic_DNA"/>
</dbReference>
<dbReference type="EMBL" id="CVQH01013113">
    <property type="protein sequence ID" value="CRK21749.1"/>
    <property type="molecule type" value="Genomic_DNA"/>
</dbReference>
<proteinExistence type="predicted"/>
<feature type="transmembrane region" description="Helical" evidence="6">
    <location>
        <begin position="570"/>
        <end position="589"/>
    </location>
</feature>
<accession>A0A0G4LRR7</accession>
<feature type="transmembrane region" description="Helical" evidence="6">
    <location>
        <begin position="448"/>
        <end position="471"/>
    </location>
</feature>
<feature type="transmembrane region" description="Helical" evidence="6">
    <location>
        <begin position="96"/>
        <end position="114"/>
    </location>
</feature>
<feature type="transmembrane region" description="Helical" evidence="6">
    <location>
        <begin position="250"/>
        <end position="273"/>
    </location>
</feature>
<dbReference type="PANTHER" id="PTHR23501">
    <property type="entry name" value="MAJOR FACILITATOR SUPERFAMILY"/>
    <property type="match status" value="1"/>
</dbReference>
<feature type="transmembrane region" description="Helical" evidence="6">
    <location>
        <begin position="189"/>
        <end position="210"/>
    </location>
</feature>
<dbReference type="Pfam" id="PF07690">
    <property type="entry name" value="MFS_1"/>
    <property type="match status" value="1"/>
</dbReference>
<evidence type="ECO:0000313" key="10">
    <source>
        <dbReference type="Proteomes" id="UP000044602"/>
    </source>
</evidence>
<evidence type="ECO:0000256" key="3">
    <source>
        <dbReference type="ARBA" id="ARBA00022989"/>
    </source>
</evidence>
<dbReference type="InterPro" id="IPR020846">
    <property type="entry name" value="MFS_dom"/>
</dbReference>
<organism evidence="9 11">
    <name type="scientific">Verticillium longisporum</name>
    <name type="common">Verticillium dahliae var. longisporum</name>
    <dbReference type="NCBI Taxonomy" id="100787"/>
    <lineage>
        <taxon>Eukaryota</taxon>
        <taxon>Fungi</taxon>
        <taxon>Dikarya</taxon>
        <taxon>Ascomycota</taxon>
        <taxon>Pezizomycotina</taxon>
        <taxon>Sordariomycetes</taxon>
        <taxon>Hypocreomycetidae</taxon>
        <taxon>Glomerellales</taxon>
        <taxon>Plectosphaerellaceae</taxon>
        <taxon>Verticillium</taxon>
    </lineage>
</organism>
<dbReference type="Proteomes" id="UP000044602">
    <property type="component" value="Unassembled WGS sequence"/>
</dbReference>
<keyword evidence="3 6" id="KW-1133">Transmembrane helix</keyword>
<comment type="subcellular location">
    <subcellularLocation>
        <location evidence="1">Membrane</location>
        <topology evidence="1">Multi-pass membrane protein</topology>
    </subcellularLocation>
</comment>
<dbReference type="InterPro" id="IPR011701">
    <property type="entry name" value="MFS"/>
</dbReference>
<keyword evidence="4 6" id="KW-0472">Membrane</keyword>
<gene>
    <name evidence="8" type="ORF">BN1708_013201</name>
    <name evidence="9" type="ORF">BN1723_003195</name>
</gene>
<reference evidence="10 11" key="1">
    <citation type="submission" date="2015-05" db="EMBL/GenBank/DDBJ databases">
        <authorList>
            <person name="Fogelqvist Johan"/>
        </authorList>
    </citation>
    <scope>NUCLEOTIDE SEQUENCE [LARGE SCALE GENOMIC DNA]</scope>
    <source>
        <strain evidence="8">VL1</strain>
        <strain evidence="9">VL2</strain>
    </source>
</reference>
<sequence>MDSRSSITSFESSDVCLVIHSKPANTIMTVDKSATSSLAAGAADDEETITTETTTLLNSETSSGTLSDGSASRPQPRRDSDADSNAPKQSVGTARAVAIISSTWVLIFLTASNMSGITMAQSAIAEDLQAYEEALWFTSSYLISTSALSPLIGRLATIFSPRVLVLPTGIFFAVGGAVTATAPSFGVFILGRVLTGIGGAGITNLAIILVLELTSKTKRGIFVGLVNCGFTIGLSSGAVVYGALLPAVGWRLLFGIQAPIALAAGLGVFLSLPSSFKSGHKSSEKPIREKLARIDYAGAIVLMLTIVLFLVGLSGEIKWVPILLSVAGAVVFVLIEVYVAVDPVIPLSILSSRGVFFSCIAQLLFMASRWTVLFYSPIFFLAVRGYAPAVAGSILIPTNLGFGSGGLIVGWLHVRRNGAFWLPSIIGLALFGASLFILSLVSAPDSSAWLFVLVVFANGLATGASLNYTLAHMLHLSRPEEHFISASLLGTFRGFGGSFGTVIGGGVFYRLLHGGLLEGFSQLDGGLTKERRALLTKLMGSPALVFNGGLGDAEQGVAVKGYANASRGTWAAAAVLAIFIVALQAASGWDKPAEKIDEEEEVNERANLLQSEGVVEA</sequence>
<dbReference type="SUPFAM" id="SSF103473">
    <property type="entry name" value="MFS general substrate transporter"/>
    <property type="match status" value="1"/>
</dbReference>
<evidence type="ECO:0000256" key="5">
    <source>
        <dbReference type="SAM" id="MobiDB-lite"/>
    </source>
</evidence>
<dbReference type="Gene3D" id="1.20.1250.20">
    <property type="entry name" value="MFS general substrate transporter like domains"/>
    <property type="match status" value="2"/>
</dbReference>
<feature type="transmembrane region" description="Helical" evidence="6">
    <location>
        <begin position="353"/>
        <end position="380"/>
    </location>
</feature>
<evidence type="ECO:0000256" key="6">
    <source>
        <dbReference type="SAM" id="Phobius"/>
    </source>
</evidence>
<feature type="transmembrane region" description="Helical" evidence="6">
    <location>
        <begin position="386"/>
        <end position="412"/>
    </location>
</feature>
<dbReference type="GO" id="GO:0000329">
    <property type="term" value="C:fungal-type vacuole membrane"/>
    <property type="evidence" value="ECO:0007669"/>
    <property type="project" value="TreeGrafter"/>
</dbReference>
<feature type="transmembrane region" description="Helical" evidence="6">
    <location>
        <begin position="419"/>
        <end position="442"/>
    </location>
</feature>
<keyword evidence="2 6" id="KW-0812">Transmembrane</keyword>
<evidence type="ECO:0000256" key="2">
    <source>
        <dbReference type="ARBA" id="ARBA00022692"/>
    </source>
</evidence>
<feature type="transmembrane region" description="Helical" evidence="6">
    <location>
        <begin position="164"/>
        <end position="183"/>
    </location>
</feature>
<feature type="transmembrane region" description="Helical" evidence="6">
    <location>
        <begin position="222"/>
        <end position="244"/>
    </location>
</feature>
<feature type="transmembrane region" description="Helical" evidence="6">
    <location>
        <begin position="483"/>
        <end position="509"/>
    </location>
</feature>
<evidence type="ECO:0000256" key="4">
    <source>
        <dbReference type="ARBA" id="ARBA00023136"/>
    </source>
</evidence>
<feature type="transmembrane region" description="Helical" evidence="6">
    <location>
        <begin position="294"/>
        <end position="313"/>
    </location>
</feature>
<dbReference type="GO" id="GO:0015174">
    <property type="term" value="F:basic amino acid transmembrane transporter activity"/>
    <property type="evidence" value="ECO:0007669"/>
    <property type="project" value="TreeGrafter"/>
</dbReference>
<evidence type="ECO:0000313" key="9">
    <source>
        <dbReference type="EMBL" id="CRK24669.1"/>
    </source>
</evidence>
<feature type="domain" description="Major facilitator superfamily (MFS) profile" evidence="7">
    <location>
        <begin position="99"/>
        <end position="589"/>
    </location>
</feature>
<dbReference type="PANTHER" id="PTHR23501:SF6">
    <property type="entry name" value="MULTIDRUG TRANSPORTER, PUTATIVE (AFU_ORTHOLOGUE AFUA_3G14560)-RELATED"/>
    <property type="match status" value="1"/>
</dbReference>
<feature type="compositionally biased region" description="Low complexity" evidence="5">
    <location>
        <begin position="50"/>
        <end position="67"/>
    </location>
</feature>
<name>A0A0G4LRR7_VERLO</name>
<protein>
    <recommendedName>
        <fullName evidence="7">Major facilitator superfamily (MFS) profile domain-containing protein</fullName>
    </recommendedName>
</protein>
<feature type="region of interest" description="Disordered" evidence="5">
    <location>
        <begin position="36"/>
        <end position="89"/>
    </location>
</feature>
<dbReference type="AlphaFoldDB" id="A0A0G4LRR7"/>